<dbReference type="EC" id="4.1.1.48" evidence="8"/>
<evidence type="ECO:0000256" key="6">
    <source>
        <dbReference type="ARBA" id="ARBA00023141"/>
    </source>
</evidence>
<dbReference type="NCBIfam" id="NF001373">
    <property type="entry name" value="PRK00278.1-6"/>
    <property type="match status" value="1"/>
</dbReference>
<evidence type="ECO:0000256" key="3">
    <source>
        <dbReference type="ARBA" id="ARBA00022605"/>
    </source>
</evidence>
<evidence type="ECO:0000256" key="2">
    <source>
        <dbReference type="ARBA" id="ARBA00004696"/>
    </source>
</evidence>
<dbReference type="Pfam" id="PF00218">
    <property type="entry name" value="IGPS"/>
    <property type="match status" value="1"/>
</dbReference>
<dbReference type="HAMAP" id="MF_00134_A">
    <property type="entry name" value="IGPS_A"/>
    <property type="match status" value="1"/>
</dbReference>
<keyword evidence="6 8" id="KW-0057">Aromatic amino acid biosynthesis</keyword>
<dbReference type="NCBIfam" id="NF001370">
    <property type="entry name" value="PRK00278.1-2"/>
    <property type="match status" value="1"/>
</dbReference>
<keyword evidence="5 8" id="KW-0822">Tryptophan biosynthesis</keyword>
<dbReference type="InterPro" id="IPR013785">
    <property type="entry name" value="Aldolase_TIM"/>
</dbReference>
<accession>A0ABV8UK61</accession>
<name>A0ABV8UK61_9PROT</name>
<protein>
    <recommendedName>
        <fullName evidence="8">Indole-3-glycerol phosphate synthase</fullName>
        <shortName evidence="8">IGPS</shortName>
        <ecNumber evidence="8">4.1.1.48</ecNumber>
    </recommendedName>
</protein>
<comment type="similarity">
    <text evidence="8">Belongs to the TrpC family.</text>
</comment>
<gene>
    <name evidence="8 10" type="primary">trpC</name>
    <name evidence="10" type="ORF">ACFOW6_07755</name>
</gene>
<dbReference type="PANTHER" id="PTHR22854">
    <property type="entry name" value="TRYPTOPHAN BIOSYNTHESIS PROTEIN"/>
    <property type="match status" value="1"/>
</dbReference>
<comment type="catalytic activity">
    <reaction evidence="1 8">
        <text>1-(2-carboxyphenylamino)-1-deoxy-D-ribulose 5-phosphate + H(+) = (1S,2R)-1-C-(indol-3-yl)glycerol 3-phosphate + CO2 + H2O</text>
        <dbReference type="Rhea" id="RHEA:23476"/>
        <dbReference type="ChEBI" id="CHEBI:15377"/>
        <dbReference type="ChEBI" id="CHEBI:15378"/>
        <dbReference type="ChEBI" id="CHEBI:16526"/>
        <dbReference type="ChEBI" id="CHEBI:58613"/>
        <dbReference type="ChEBI" id="CHEBI:58866"/>
        <dbReference type="EC" id="4.1.1.48"/>
    </reaction>
</comment>
<dbReference type="GO" id="GO:0004425">
    <property type="term" value="F:indole-3-glycerol-phosphate synthase activity"/>
    <property type="evidence" value="ECO:0007669"/>
    <property type="project" value="UniProtKB-EC"/>
</dbReference>
<dbReference type="InterPro" id="IPR045186">
    <property type="entry name" value="Indole-3-glycerol_P_synth"/>
</dbReference>
<keyword evidence="11" id="KW-1185">Reference proteome</keyword>
<evidence type="ECO:0000313" key="10">
    <source>
        <dbReference type="EMBL" id="MFC4351434.1"/>
    </source>
</evidence>
<evidence type="ECO:0000259" key="9">
    <source>
        <dbReference type="Pfam" id="PF00218"/>
    </source>
</evidence>
<evidence type="ECO:0000256" key="8">
    <source>
        <dbReference type="HAMAP-Rule" id="MF_00134"/>
    </source>
</evidence>
<dbReference type="Proteomes" id="UP001595799">
    <property type="component" value="Unassembled WGS sequence"/>
</dbReference>
<dbReference type="PANTHER" id="PTHR22854:SF2">
    <property type="entry name" value="INDOLE-3-GLYCEROL-PHOSPHATE SYNTHASE"/>
    <property type="match status" value="1"/>
</dbReference>
<evidence type="ECO:0000256" key="7">
    <source>
        <dbReference type="ARBA" id="ARBA00023239"/>
    </source>
</evidence>
<keyword evidence="7 8" id="KW-0456">Lyase</keyword>
<keyword evidence="4 8" id="KW-0210">Decarboxylase</keyword>
<dbReference type="PROSITE" id="PS00614">
    <property type="entry name" value="IGPS"/>
    <property type="match status" value="1"/>
</dbReference>
<organism evidence="10 11">
    <name type="scientific">Fodinicurvata halophila</name>
    <dbReference type="NCBI Taxonomy" id="1419723"/>
    <lineage>
        <taxon>Bacteria</taxon>
        <taxon>Pseudomonadati</taxon>
        <taxon>Pseudomonadota</taxon>
        <taxon>Alphaproteobacteria</taxon>
        <taxon>Rhodospirillales</taxon>
        <taxon>Rhodovibrionaceae</taxon>
        <taxon>Fodinicurvata</taxon>
    </lineage>
</organism>
<sequence>MSDVLEQICSDKRRHIEERKQLLSLDELEKIIAANGKTRGFERALKEKSAESGYALICEIKKASPSKGLIRKDFDPSELAEAYTRGGATCLSVLTDIPYFQGNDDFLRMARTASSLPVLRKDFMLEPYQILESRALGADCILLILAALTQKQAEEMEKLAMDLGMDVLLEVHDELELDRALNLGSPLIGINNRDLKTLEVDIATTEKLAPKITEDRFLIAESGLYEREDLQRLSKAGARAFLIGESLMRQENVEDAARALQSGGGAS</sequence>
<reference evidence="11" key="1">
    <citation type="journal article" date="2019" name="Int. J. Syst. Evol. Microbiol.">
        <title>The Global Catalogue of Microorganisms (GCM) 10K type strain sequencing project: providing services to taxonomists for standard genome sequencing and annotation.</title>
        <authorList>
            <consortium name="The Broad Institute Genomics Platform"/>
            <consortium name="The Broad Institute Genome Sequencing Center for Infectious Disease"/>
            <person name="Wu L."/>
            <person name="Ma J."/>
        </authorList>
    </citation>
    <scope>NUCLEOTIDE SEQUENCE [LARGE SCALE GENOMIC DNA]</scope>
    <source>
        <strain evidence="11">CECT 8472</strain>
    </source>
</reference>
<evidence type="ECO:0000256" key="4">
    <source>
        <dbReference type="ARBA" id="ARBA00022793"/>
    </source>
</evidence>
<dbReference type="CDD" id="cd00331">
    <property type="entry name" value="IGPS"/>
    <property type="match status" value="1"/>
</dbReference>
<comment type="pathway">
    <text evidence="2 8">Amino-acid biosynthesis; L-tryptophan biosynthesis; L-tryptophan from chorismate: step 4/5.</text>
</comment>
<dbReference type="Gene3D" id="3.20.20.70">
    <property type="entry name" value="Aldolase class I"/>
    <property type="match status" value="1"/>
</dbReference>
<dbReference type="SUPFAM" id="SSF51366">
    <property type="entry name" value="Ribulose-phoshate binding barrel"/>
    <property type="match status" value="1"/>
</dbReference>
<dbReference type="InterPro" id="IPR011060">
    <property type="entry name" value="RibuloseP-bd_barrel"/>
</dbReference>
<feature type="domain" description="Indole-3-glycerol phosphate synthase" evidence="9">
    <location>
        <begin position="5"/>
        <end position="260"/>
    </location>
</feature>
<evidence type="ECO:0000256" key="5">
    <source>
        <dbReference type="ARBA" id="ARBA00022822"/>
    </source>
</evidence>
<dbReference type="InterPro" id="IPR013798">
    <property type="entry name" value="Indole-3-glycerol_P_synth_dom"/>
</dbReference>
<dbReference type="NCBIfam" id="NF001377">
    <property type="entry name" value="PRK00278.2-4"/>
    <property type="match status" value="1"/>
</dbReference>
<dbReference type="HAMAP" id="MF_00134_B">
    <property type="entry name" value="IGPS_B"/>
    <property type="match status" value="1"/>
</dbReference>
<dbReference type="EMBL" id="JBHSCW010000003">
    <property type="protein sequence ID" value="MFC4351434.1"/>
    <property type="molecule type" value="Genomic_DNA"/>
</dbReference>
<proteinExistence type="inferred from homology"/>
<evidence type="ECO:0000256" key="1">
    <source>
        <dbReference type="ARBA" id="ARBA00001633"/>
    </source>
</evidence>
<keyword evidence="3 8" id="KW-0028">Amino-acid biosynthesis</keyword>
<evidence type="ECO:0000313" key="11">
    <source>
        <dbReference type="Proteomes" id="UP001595799"/>
    </source>
</evidence>
<dbReference type="RefSeq" id="WP_382421765.1">
    <property type="nucleotide sequence ID" value="NZ_JBHSCW010000003.1"/>
</dbReference>
<comment type="caution">
    <text evidence="10">The sequence shown here is derived from an EMBL/GenBank/DDBJ whole genome shotgun (WGS) entry which is preliminary data.</text>
</comment>
<dbReference type="InterPro" id="IPR001468">
    <property type="entry name" value="Indole-3-GlycerolPSynthase_CS"/>
</dbReference>